<dbReference type="AlphaFoldDB" id="A0A835LQ46"/>
<dbReference type="InterPro" id="IPR008258">
    <property type="entry name" value="Transglycosylase_SLT_dom_1"/>
</dbReference>
<evidence type="ECO:0000313" key="3">
    <source>
        <dbReference type="Proteomes" id="UP000631114"/>
    </source>
</evidence>
<dbReference type="PANTHER" id="PTHR37179">
    <property type="entry name" value="TRANSGLYCOSYLASE"/>
    <property type="match status" value="1"/>
</dbReference>
<name>A0A835LQ46_9MAGN</name>
<dbReference type="Pfam" id="PF01464">
    <property type="entry name" value="SLT"/>
    <property type="match status" value="1"/>
</dbReference>
<reference evidence="2 3" key="1">
    <citation type="submission" date="2020-10" db="EMBL/GenBank/DDBJ databases">
        <title>The Coptis chinensis genome and diversification of protoberbering-type alkaloids.</title>
        <authorList>
            <person name="Wang B."/>
            <person name="Shu S."/>
            <person name="Song C."/>
            <person name="Liu Y."/>
        </authorList>
    </citation>
    <scope>NUCLEOTIDE SEQUENCE [LARGE SCALE GENOMIC DNA]</scope>
    <source>
        <strain evidence="2">HL-2020</strain>
        <tissue evidence="2">Leaf</tissue>
    </source>
</reference>
<comment type="caution">
    <text evidence="2">The sequence shown here is derived from an EMBL/GenBank/DDBJ whole genome shotgun (WGS) entry which is preliminary data.</text>
</comment>
<dbReference type="Proteomes" id="UP000631114">
    <property type="component" value="Unassembled WGS sequence"/>
</dbReference>
<evidence type="ECO:0000313" key="2">
    <source>
        <dbReference type="EMBL" id="KAF9599469.1"/>
    </source>
</evidence>
<dbReference type="Gene3D" id="1.10.530.10">
    <property type="match status" value="1"/>
</dbReference>
<keyword evidence="3" id="KW-1185">Reference proteome</keyword>
<proteinExistence type="predicted"/>
<gene>
    <name evidence="2" type="ORF">IFM89_038563</name>
</gene>
<feature type="domain" description="Transglycosylase SLT" evidence="1">
    <location>
        <begin position="1"/>
        <end position="78"/>
    </location>
</feature>
<organism evidence="2 3">
    <name type="scientific">Coptis chinensis</name>
    <dbReference type="NCBI Taxonomy" id="261450"/>
    <lineage>
        <taxon>Eukaryota</taxon>
        <taxon>Viridiplantae</taxon>
        <taxon>Streptophyta</taxon>
        <taxon>Embryophyta</taxon>
        <taxon>Tracheophyta</taxon>
        <taxon>Spermatophyta</taxon>
        <taxon>Magnoliopsida</taxon>
        <taxon>Ranunculales</taxon>
        <taxon>Ranunculaceae</taxon>
        <taxon>Coptidoideae</taxon>
        <taxon>Coptis</taxon>
    </lineage>
</organism>
<sequence>MQILPKTAEWLVSEMGYGEYEIKGDPMMLYRPLISVYFGAAYLRWLSNFEGKERNEEFVVRTYRFGPKKATHKSTLDYWQRYLSVKQNLPTRRKNIDSDSSVPNDPTPVVSVTQKTLDLRDSFKGSYKENFVILLYDNAKVGDAWKYWDSRASPEDMEDLWKHSNVLKEWVMSGEKRGKVQFSLDAEKRTYLSRHELKAVAEIIVSKHFSTGEIKP</sequence>
<dbReference type="OrthoDB" id="550520at2759"/>
<dbReference type="PANTHER" id="PTHR37179:SF1">
    <property type="entry name" value="TRANSGLYCOSYLASE"/>
    <property type="match status" value="1"/>
</dbReference>
<protein>
    <recommendedName>
        <fullName evidence="1">Transglycosylase SLT domain-containing protein</fullName>
    </recommendedName>
</protein>
<dbReference type="InterPro" id="IPR023346">
    <property type="entry name" value="Lysozyme-like_dom_sf"/>
</dbReference>
<accession>A0A835LQ46</accession>
<evidence type="ECO:0000259" key="1">
    <source>
        <dbReference type="Pfam" id="PF01464"/>
    </source>
</evidence>
<dbReference type="SUPFAM" id="SSF53955">
    <property type="entry name" value="Lysozyme-like"/>
    <property type="match status" value="1"/>
</dbReference>
<dbReference type="EMBL" id="JADFTS010000007">
    <property type="protein sequence ID" value="KAF9599469.1"/>
    <property type="molecule type" value="Genomic_DNA"/>
</dbReference>
<feature type="non-terminal residue" evidence="2">
    <location>
        <position position="216"/>
    </location>
</feature>